<dbReference type="EMBL" id="BGPR01009558">
    <property type="protein sequence ID" value="GBN40807.1"/>
    <property type="molecule type" value="Genomic_DNA"/>
</dbReference>
<reference evidence="1 2" key="1">
    <citation type="journal article" date="2019" name="Sci. Rep.">
        <title>Orb-weaving spider Araneus ventricosus genome elucidates the spidroin gene catalogue.</title>
        <authorList>
            <person name="Kono N."/>
            <person name="Nakamura H."/>
            <person name="Ohtoshi R."/>
            <person name="Moran D.A.P."/>
            <person name="Shinohara A."/>
            <person name="Yoshida Y."/>
            <person name="Fujiwara M."/>
            <person name="Mori M."/>
            <person name="Tomita M."/>
            <person name="Arakawa K."/>
        </authorList>
    </citation>
    <scope>NUCLEOTIDE SEQUENCE [LARGE SCALE GENOMIC DNA]</scope>
</reference>
<sequence>MSILLSNCSAKEDRGVTASVQAGFSDESLTADATELLDLEPSNKLHSSTSSDTSSTIKKTLKRKYHDSYLDFGFAENTNNKPQCVICVKVFPNSSMFPAKMRRHFEWVHPE</sequence>
<proteinExistence type="predicted"/>
<dbReference type="AlphaFoldDB" id="A0A4Y2NRZ1"/>
<gene>
    <name evidence="1" type="ORF">AVEN_186764_1</name>
</gene>
<evidence type="ECO:0000313" key="2">
    <source>
        <dbReference type="Proteomes" id="UP000499080"/>
    </source>
</evidence>
<accession>A0A4Y2NRZ1</accession>
<protein>
    <recommendedName>
        <fullName evidence="3">Zinc finger BED domain-containing protein 5</fullName>
    </recommendedName>
</protein>
<dbReference type="OrthoDB" id="10063846at2759"/>
<evidence type="ECO:0008006" key="3">
    <source>
        <dbReference type="Google" id="ProtNLM"/>
    </source>
</evidence>
<comment type="caution">
    <text evidence="1">The sequence shown here is derived from an EMBL/GenBank/DDBJ whole genome shotgun (WGS) entry which is preliminary data.</text>
</comment>
<keyword evidence="2" id="KW-1185">Reference proteome</keyword>
<dbReference type="Proteomes" id="UP000499080">
    <property type="component" value="Unassembled WGS sequence"/>
</dbReference>
<organism evidence="1 2">
    <name type="scientific">Araneus ventricosus</name>
    <name type="common">Orbweaver spider</name>
    <name type="synonym">Epeira ventricosa</name>
    <dbReference type="NCBI Taxonomy" id="182803"/>
    <lineage>
        <taxon>Eukaryota</taxon>
        <taxon>Metazoa</taxon>
        <taxon>Ecdysozoa</taxon>
        <taxon>Arthropoda</taxon>
        <taxon>Chelicerata</taxon>
        <taxon>Arachnida</taxon>
        <taxon>Araneae</taxon>
        <taxon>Araneomorphae</taxon>
        <taxon>Entelegynae</taxon>
        <taxon>Araneoidea</taxon>
        <taxon>Araneidae</taxon>
        <taxon>Araneus</taxon>
    </lineage>
</organism>
<evidence type="ECO:0000313" key="1">
    <source>
        <dbReference type="EMBL" id="GBN40807.1"/>
    </source>
</evidence>
<name>A0A4Y2NRZ1_ARAVE</name>